<keyword evidence="1" id="KW-0812">Transmembrane</keyword>
<dbReference type="Proteomes" id="UP001152561">
    <property type="component" value="Unassembled WGS sequence"/>
</dbReference>
<feature type="transmembrane region" description="Helical" evidence="1">
    <location>
        <begin position="55"/>
        <end position="74"/>
    </location>
</feature>
<sequence length="136" mass="14908">MYRSSSTTRVSEELFFNSSPNIKSTISTETEELPTFNPQSHVAKKERNRLRSAENAIHLIPLILVLSAIILWVFSSPAVTMVNKADSIIARLNVAVTQPEINGGSSSFTSKLESEDIDATDNSVGKKITKLKDDGI</sequence>
<proteinExistence type="predicted"/>
<accession>A0A9Q1MC88</accession>
<name>A0A9Q1MC88_9SOLA</name>
<evidence type="ECO:0008006" key="4">
    <source>
        <dbReference type="Google" id="ProtNLM"/>
    </source>
</evidence>
<evidence type="ECO:0000313" key="3">
    <source>
        <dbReference type="Proteomes" id="UP001152561"/>
    </source>
</evidence>
<evidence type="ECO:0000313" key="2">
    <source>
        <dbReference type="EMBL" id="KAJ8556457.1"/>
    </source>
</evidence>
<keyword evidence="3" id="KW-1185">Reference proteome</keyword>
<evidence type="ECO:0000256" key="1">
    <source>
        <dbReference type="SAM" id="Phobius"/>
    </source>
</evidence>
<keyword evidence="1" id="KW-0472">Membrane</keyword>
<dbReference type="OrthoDB" id="759788at2759"/>
<comment type="caution">
    <text evidence="2">The sequence shown here is derived from an EMBL/GenBank/DDBJ whole genome shotgun (WGS) entry which is preliminary data.</text>
</comment>
<dbReference type="EMBL" id="JAJAGQ010000008">
    <property type="protein sequence ID" value="KAJ8556457.1"/>
    <property type="molecule type" value="Genomic_DNA"/>
</dbReference>
<dbReference type="PANTHER" id="PTHR34189">
    <property type="entry name" value="TRANSMEMBRANE PROTEIN"/>
    <property type="match status" value="1"/>
</dbReference>
<keyword evidence="1" id="KW-1133">Transmembrane helix</keyword>
<organism evidence="2 3">
    <name type="scientific">Anisodus acutangulus</name>
    <dbReference type="NCBI Taxonomy" id="402998"/>
    <lineage>
        <taxon>Eukaryota</taxon>
        <taxon>Viridiplantae</taxon>
        <taxon>Streptophyta</taxon>
        <taxon>Embryophyta</taxon>
        <taxon>Tracheophyta</taxon>
        <taxon>Spermatophyta</taxon>
        <taxon>Magnoliopsida</taxon>
        <taxon>eudicotyledons</taxon>
        <taxon>Gunneridae</taxon>
        <taxon>Pentapetalae</taxon>
        <taxon>asterids</taxon>
        <taxon>lamiids</taxon>
        <taxon>Solanales</taxon>
        <taxon>Solanaceae</taxon>
        <taxon>Solanoideae</taxon>
        <taxon>Hyoscyameae</taxon>
        <taxon>Anisodus</taxon>
    </lineage>
</organism>
<dbReference type="AlphaFoldDB" id="A0A9Q1MC88"/>
<dbReference type="PANTHER" id="PTHR34189:SF13">
    <property type="entry name" value="TRANSMEMBRANE PROTEIN"/>
    <property type="match status" value="1"/>
</dbReference>
<gene>
    <name evidence="2" type="ORF">K7X08_032209</name>
</gene>
<reference evidence="3" key="1">
    <citation type="journal article" date="2023" name="Proc. Natl. Acad. Sci. U.S.A.">
        <title>Genomic and structural basis for evolution of tropane alkaloid biosynthesis.</title>
        <authorList>
            <person name="Wanga Y.-J."/>
            <person name="Taina T."/>
            <person name="Yua J.-Y."/>
            <person name="Lia J."/>
            <person name="Xua B."/>
            <person name="Chenc J."/>
            <person name="D'Auriad J.C."/>
            <person name="Huanga J.-P."/>
            <person name="Huanga S.-X."/>
        </authorList>
    </citation>
    <scope>NUCLEOTIDE SEQUENCE [LARGE SCALE GENOMIC DNA]</scope>
    <source>
        <strain evidence="3">cv. KIB-2019</strain>
    </source>
</reference>
<protein>
    <recommendedName>
        <fullName evidence="4">Transmembrane protein</fullName>
    </recommendedName>
</protein>